<reference evidence="9 10" key="1">
    <citation type="submission" date="2019-01" db="EMBL/GenBank/DDBJ databases">
        <title>Genome sequence of the Antarctic species Gelidibacter gilvus ACAM 158(T).</title>
        <authorList>
            <person name="Bowman J.P."/>
        </authorList>
    </citation>
    <scope>NUCLEOTIDE SEQUENCE [LARGE SCALE GENOMIC DNA]</scope>
    <source>
        <strain evidence="9 10">IC158</strain>
    </source>
</reference>
<dbReference type="Gene3D" id="3.40.5.30">
    <property type="entry name" value="(Trans)glycosidases - domain 2"/>
    <property type="match status" value="1"/>
</dbReference>
<evidence type="ECO:0000259" key="8">
    <source>
        <dbReference type="PROSITE" id="PS51910"/>
    </source>
</evidence>
<dbReference type="SUPFAM" id="SSF51445">
    <property type="entry name" value="(Trans)glycosidases"/>
    <property type="match status" value="1"/>
</dbReference>
<feature type="chain" id="PRO_5020213919" description="chitinase" evidence="7">
    <location>
        <begin position="23"/>
        <end position="347"/>
    </location>
</feature>
<dbReference type="GO" id="GO:0008843">
    <property type="term" value="F:endochitinase activity"/>
    <property type="evidence" value="ECO:0007669"/>
    <property type="project" value="UniProtKB-EC"/>
</dbReference>
<protein>
    <recommendedName>
        <fullName evidence="2">chitinase</fullName>
        <ecNumber evidence="2">3.2.1.14</ecNumber>
    </recommendedName>
</protein>
<feature type="domain" description="GH18" evidence="8">
    <location>
        <begin position="40"/>
        <end position="338"/>
    </location>
</feature>
<dbReference type="Gene3D" id="3.20.20.80">
    <property type="entry name" value="Glycosidases"/>
    <property type="match status" value="1"/>
</dbReference>
<dbReference type="Proteomes" id="UP000289792">
    <property type="component" value="Unassembled WGS sequence"/>
</dbReference>
<keyword evidence="10" id="KW-1185">Reference proteome</keyword>
<comment type="caution">
    <text evidence="9">The sequence shown here is derived from an EMBL/GenBank/DDBJ whole genome shotgun (WGS) entry which is preliminary data.</text>
</comment>
<dbReference type="InterPro" id="IPR017853">
    <property type="entry name" value="GH"/>
</dbReference>
<evidence type="ECO:0000313" key="9">
    <source>
        <dbReference type="EMBL" id="RXJ50046.1"/>
    </source>
</evidence>
<keyword evidence="3 5" id="KW-0378">Hydrolase</keyword>
<dbReference type="InterPro" id="IPR050314">
    <property type="entry name" value="Glycosyl_Hydrlase_18"/>
</dbReference>
<gene>
    <name evidence="9" type="ORF">ESZ48_08625</name>
</gene>
<dbReference type="PANTHER" id="PTHR11177">
    <property type="entry name" value="CHITINASE"/>
    <property type="match status" value="1"/>
</dbReference>
<keyword evidence="7" id="KW-0732">Signal</keyword>
<accession>A0A4Q0XG49</accession>
<name>A0A4Q0XG49_9FLAO</name>
<evidence type="ECO:0000256" key="4">
    <source>
        <dbReference type="ARBA" id="ARBA00023295"/>
    </source>
</evidence>
<keyword evidence="4 5" id="KW-0326">Glycosidase</keyword>
<dbReference type="SMART" id="SM00636">
    <property type="entry name" value="Glyco_18"/>
    <property type="match status" value="1"/>
</dbReference>
<evidence type="ECO:0000256" key="5">
    <source>
        <dbReference type="RuleBase" id="RU000489"/>
    </source>
</evidence>
<evidence type="ECO:0000256" key="2">
    <source>
        <dbReference type="ARBA" id="ARBA00012729"/>
    </source>
</evidence>
<evidence type="ECO:0000313" key="10">
    <source>
        <dbReference type="Proteomes" id="UP000289792"/>
    </source>
</evidence>
<dbReference type="EMBL" id="SDDZ01000004">
    <property type="protein sequence ID" value="RXJ50046.1"/>
    <property type="molecule type" value="Genomic_DNA"/>
</dbReference>
<dbReference type="InterPro" id="IPR001579">
    <property type="entry name" value="Glyco_hydro_18_chit_AS"/>
</dbReference>
<dbReference type="PANTHER" id="PTHR11177:SF317">
    <property type="entry name" value="CHITINASE 12-RELATED"/>
    <property type="match status" value="1"/>
</dbReference>
<dbReference type="AlphaFoldDB" id="A0A4Q0XG49"/>
<dbReference type="GO" id="GO:0005975">
    <property type="term" value="P:carbohydrate metabolic process"/>
    <property type="evidence" value="ECO:0007669"/>
    <property type="project" value="InterPro"/>
</dbReference>
<dbReference type="PROSITE" id="PS51910">
    <property type="entry name" value="GH18_2"/>
    <property type="match status" value="1"/>
</dbReference>
<evidence type="ECO:0000256" key="3">
    <source>
        <dbReference type="ARBA" id="ARBA00022801"/>
    </source>
</evidence>
<evidence type="ECO:0000256" key="7">
    <source>
        <dbReference type="SAM" id="SignalP"/>
    </source>
</evidence>
<sequence length="347" mass="37982">MKKSSILITLMLAVLLLNGCGAGHSKEYANINDQEKEVAKVVIGYIPTWKDMRKTIDATDLNILTHINLSFLNPDASGAFLLNGEPICSDGASADIKYVVKKAHDNGVKVLVSLGGGTIPQCSGDWKGLLQSSHRTTVVNNLKALADFYNLDGIDVDIEGRLLNDISEAGDYTPFIQELRAVLHPLGKLVTCATASYVGGMIPKSSIPYFDYVNIMAYDNHWMRAENHATFEDAVRDMEMWLDLGCPADKLVLGVPFYGYMGTVGSGGVAYKTIVEQDPNAAQVDAYKEYKYNGIPTMQAKTEYAIKHGAGIMIWEISNDASDSLSLLQAIGKKTKIREDRYKKGRG</sequence>
<organism evidence="9 10">
    <name type="scientific">Gelidibacter gilvus</name>
    <dbReference type="NCBI Taxonomy" id="59602"/>
    <lineage>
        <taxon>Bacteria</taxon>
        <taxon>Pseudomonadati</taxon>
        <taxon>Bacteroidota</taxon>
        <taxon>Flavobacteriia</taxon>
        <taxon>Flavobacteriales</taxon>
        <taxon>Flavobacteriaceae</taxon>
        <taxon>Gelidibacter</taxon>
    </lineage>
</organism>
<comment type="similarity">
    <text evidence="6">Belongs to the glycosyl hydrolase 18 family.</text>
</comment>
<evidence type="ECO:0000256" key="1">
    <source>
        <dbReference type="ARBA" id="ARBA00000822"/>
    </source>
</evidence>
<feature type="signal peptide" evidence="7">
    <location>
        <begin position="1"/>
        <end position="22"/>
    </location>
</feature>
<dbReference type="InterPro" id="IPR001223">
    <property type="entry name" value="Glyco_hydro18_cat"/>
</dbReference>
<dbReference type="InterPro" id="IPR011583">
    <property type="entry name" value="Chitinase_II/V-like_cat"/>
</dbReference>
<dbReference type="EC" id="3.2.1.14" evidence="2"/>
<proteinExistence type="inferred from homology"/>
<dbReference type="GO" id="GO:0008061">
    <property type="term" value="F:chitin binding"/>
    <property type="evidence" value="ECO:0007669"/>
    <property type="project" value="InterPro"/>
</dbReference>
<dbReference type="RefSeq" id="WP_129016942.1">
    <property type="nucleotide sequence ID" value="NZ_SDDZ01000004.1"/>
</dbReference>
<dbReference type="Pfam" id="PF00704">
    <property type="entry name" value="Glyco_hydro_18"/>
    <property type="match status" value="1"/>
</dbReference>
<evidence type="ECO:0000256" key="6">
    <source>
        <dbReference type="RuleBase" id="RU004453"/>
    </source>
</evidence>
<dbReference type="PROSITE" id="PS01095">
    <property type="entry name" value="GH18_1"/>
    <property type="match status" value="1"/>
</dbReference>
<dbReference type="OrthoDB" id="9775889at2"/>
<comment type="catalytic activity">
    <reaction evidence="1">
        <text>Random endo-hydrolysis of N-acetyl-beta-D-glucosaminide (1-&gt;4)-beta-linkages in chitin and chitodextrins.</text>
        <dbReference type="EC" id="3.2.1.14"/>
    </reaction>
</comment>